<dbReference type="PANTHER" id="PTHR48079">
    <property type="entry name" value="PROTEIN YEEZ"/>
    <property type="match status" value="1"/>
</dbReference>
<dbReference type="GO" id="GO:0004029">
    <property type="term" value="F:aldehyde dehydrogenase (NAD+) activity"/>
    <property type="evidence" value="ECO:0007669"/>
    <property type="project" value="TreeGrafter"/>
</dbReference>
<evidence type="ECO:0000313" key="2">
    <source>
        <dbReference type="EMBL" id="SEB99727.1"/>
    </source>
</evidence>
<feature type="domain" description="NAD-dependent epimerase/dehydratase" evidence="1">
    <location>
        <begin position="80"/>
        <end position="207"/>
    </location>
</feature>
<dbReference type="SUPFAM" id="SSF51735">
    <property type="entry name" value="NAD(P)-binding Rossmann-fold domains"/>
    <property type="match status" value="1"/>
</dbReference>
<keyword evidence="3" id="KW-1185">Reference proteome</keyword>
<organism evidence="2 3">
    <name type="scientific">Arthrobacter woluwensis</name>
    <dbReference type="NCBI Taxonomy" id="156980"/>
    <lineage>
        <taxon>Bacteria</taxon>
        <taxon>Bacillati</taxon>
        <taxon>Actinomycetota</taxon>
        <taxon>Actinomycetes</taxon>
        <taxon>Micrococcales</taxon>
        <taxon>Micrococcaceae</taxon>
        <taxon>Arthrobacter</taxon>
    </lineage>
</organism>
<reference evidence="2 3" key="1">
    <citation type="submission" date="2016-10" db="EMBL/GenBank/DDBJ databases">
        <authorList>
            <person name="de Groot N.N."/>
        </authorList>
    </citation>
    <scope>NUCLEOTIDE SEQUENCE [LARGE SCALE GENOMIC DNA]</scope>
    <source>
        <strain evidence="2 3">DSM 10495</strain>
    </source>
</reference>
<name>A0A1H4NWU4_9MICC</name>
<evidence type="ECO:0000259" key="1">
    <source>
        <dbReference type="Pfam" id="PF01370"/>
    </source>
</evidence>
<dbReference type="InterPro" id="IPR051783">
    <property type="entry name" value="NAD(P)-dependent_oxidoreduct"/>
</dbReference>
<evidence type="ECO:0000313" key="3">
    <source>
        <dbReference type="Proteomes" id="UP000182652"/>
    </source>
</evidence>
<gene>
    <name evidence="2" type="ORF">SAMN04489745_1802</name>
</gene>
<proteinExistence type="predicted"/>
<dbReference type="InterPro" id="IPR036291">
    <property type="entry name" value="NAD(P)-bd_dom_sf"/>
</dbReference>
<dbReference type="EMBL" id="FNSN01000003">
    <property type="protein sequence ID" value="SEB99727.1"/>
    <property type="molecule type" value="Genomic_DNA"/>
</dbReference>
<dbReference type="STRING" id="156980.SAMN04489745_1802"/>
<dbReference type="Proteomes" id="UP000182652">
    <property type="component" value="Unassembled WGS sequence"/>
</dbReference>
<dbReference type="GO" id="GO:0005737">
    <property type="term" value="C:cytoplasm"/>
    <property type="evidence" value="ECO:0007669"/>
    <property type="project" value="TreeGrafter"/>
</dbReference>
<sequence>MRIAILGGTAFLSSEQARQAVAAGHEVHLVARGESGAAPDGAHWHRADREAGAAALDGLTGDFDAVVDVTRQPHHAAWALEALADRAAHWTLVSSCSVYAAHDVPEADETADVLDPLPAGAPMASMEEYGPAKVRCELEVLDALSERAHISRPGLLVGPGDPSDRFGYWPARLSRGGRVLLPRGERSNVQYLDVRDYAAFLLTAAERRLAGTFNAVGASRPWVDEVAEWLRVSGFDGEPAVAEDAWLDEQGVAPWAGPGSLPVWLPAGYEGFMTRTASGAVASGLRQRPLEETWADTLEWERRQGLDRERKAGLSGAREAELLGLLR</sequence>
<dbReference type="Gene3D" id="3.40.50.720">
    <property type="entry name" value="NAD(P)-binding Rossmann-like Domain"/>
    <property type="match status" value="1"/>
</dbReference>
<dbReference type="AlphaFoldDB" id="A0A1H4NWU4"/>
<dbReference type="RefSeq" id="WP_066210546.1">
    <property type="nucleotide sequence ID" value="NZ_FNSN01000003.1"/>
</dbReference>
<accession>A0A1H4NWU4</accession>
<dbReference type="InterPro" id="IPR001509">
    <property type="entry name" value="Epimerase_deHydtase"/>
</dbReference>
<dbReference type="Pfam" id="PF01370">
    <property type="entry name" value="Epimerase"/>
    <property type="match status" value="1"/>
</dbReference>
<protein>
    <submittedName>
        <fullName evidence="2">Nucleoside-diphosphate-sugar epimerase</fullName>
    </submittedName>
</protein>
<dbReference type="PANTHER" id="PTHR48079:SF6">
    <property type="entry name" value="NAD(P)-BINDING DOMAIN-CONTAINING PROTEIN-RELATED"/>
    <property type="match status" value="1"/>
</dbReference>